<dbReference type="InterPro" id="IPR013222">
    <property type="entry name" value="Glyco_hyd_98_carb-bd"/>
</dbReference>
<dbReference type="SUPFAM" id="SSF49785">
    <property type="entry name" value="Galactose-binding domain-like"/>
    <property type="match status" value="4"/>
</dbReference>
<dbReference type="InterPro" id="IPR038637">
    <property type="entry name" value="NPCBM_sf"/>
</dbReference>
<name>A0A8J8SDG5_9FIRM</name>
<feature type="chain" id="PRO_5035157444" evidence="1">
    <location>
        <begin position="30"/>
        <end position="1176"/>
    </location>
</feature>
<keyword evidence="1" id="KW-0732">Signal</keyword>
<dbReference type="AlphaFoldDB" id="A0A8J8SDG5"/>
<dbReference type="EMBL" id="CP058561">
    <property type="protein sequence ID" value="QUH30699.1"/>
    <property type="molecule type" value="Genomic_DNA"/>
</dbReference>
<dbReference type="InterPro" id="IPR008979">
    <property type="entry name" value="Galactose-bd-like_sf"/>
</dbReference>
<reference evidence="3 4" key="1">
    <citation type="submission" date="2020-07" db="EMBL/GenBank/DDBJ databases">
        <title>Vallitalea guaymasensis genome.</title>
        <authorList>
            <person name="Postec A."/>
        </authorList>
    </citation>
    <scope>NUCLEOTIDE SEQUENCE [LARGE SCALE GENOMIC DNA]</scope>
    <source>
        <strain evidence="3 4">Ra1766G1</strain>
    </source>
</reference>
<feature type="domain" description="Glycosyl hydrolase family 98 putative carbohydrate-binding module" evidence="2">
    <location>
        <begin position="893"/>
        <end position="1034"/>
    </location>
</feature>
<dbReference type="InterPro" id="IPR012341">
    <property type="entry name" value="6hp_glycosidase-like_sf"/>
</dbReference>
<proteinExistence type="predicted"/>
<organism evidence="3 4">
    <name type="scientific">Vallitalea guaymasensis</name>
    <dbReference type="NCBI Taxonomy" id="1185412"/>
    <lineage>
        <taxon>Bacteria</taxon>
        <taxon>Bacillati</taxon>
        <taxon>Bacillota</taxon>
        <taxon>Clostridia</taxon>
        <taxon>Lachnospirales</taxon>
        <taxon>Vallitaleaceae</taxon>
        <taxon>Vallitalea</taxon>
    </lineage>
</organism>
<dbReference type="RefSeq" id="WP_212690838.1">
    <property type="nucleotide sequence ID" value="NZ_CP058561.1"/>
</dbReference>
<protein>
    <submittedName>
        <fullName evidence="3">NPCBM/NEW2 domain-containing protein</fullName>
    </submittedName>
</protein>
<dbReference type="Gene3D" id="2.60.120.1060">
    <property type="entry name" value="NPCBM/NEW2 domain"/>
    <property type="match status" value="4"/>
</dbReference>
<dbReference type="Proteomes" id="UP000677305">
    <property type="component" value="Chromosome"/>
</dbReference>
<dbReference type="GO" id="GO:0005975">
    <property type="term" value="P:carbohydrate metabolic process"/>
    <property type="evidence" value="ECO:0007669"/>
    <property type="project" value="InterPro"/>
</dbReference>
<gene>
    <name evidence="3" type="ORF">HYG85_17960</name>
</gene>
<dbReference type="SUPFAM" id="SSF48208">
    <property type="entry name" value="Six-hairpin glycosidases"/>
    <property type="match status" value="1"/>
</dbReference>
<feature type="signal peptide" evidence="1">
    <location>
        <begin position="1"/>
        <end position="29"/>
    </location>
</feature>
<sequence>MYNKVKVFFISLVVVTMSLSNFTTTIAMASTESESDLRITSANKMLEQRFNLSKQNVLEVQVVSPENEPRGEWEPRITQHYGVDTVIPSYWGSYHGVPANEGGNHYRECFCLRDICHQTDAGHLLGLDNENFTMLQLFAIGANDNTIKPYWPKWSYDFYGYPYYMDAGFQELPAPFELLEKIYRQYLWTGDDRWINDPEILEYAENLHSIDAFMGSHDVNNNGIADGGGNMDILPTLWEFEERGMIVEAGDTYGVQYQSLLAYAGILEARGEMTKAQEIRNRAIALREYFEENWYSEEEQIYIRAFDKFGDTRTNWGHENSFFMPMKLLTDNGPRTDRYLDFIHYNAFVDPLNEEAQTYLADTFYKHGENAMGWHWTKKVLEHNTTYPEIFFLNISNVITGMMGVEPDAPNNKVSTIPRLTKEVPWVQVDNIPIGSNKVSVRHDGTDQTTFENTSGSTMTWEACFYGQVDSLEVDGQTIQATVGELNGKTISYVSLSVQSGEKKTVKVDKTHPGFLYLSDQQWAYVTDEDKLKLDTSYGENAIMIDEKNYQKGLGTLANTTIRYYLDGEASRFTATVGLDDVREDQTSGSVVFRVYADNEKVFDSQVMGVSDSAKEVDIDLTGVRVLDLVTYDAGDGSNRDYGTWGDAKVYTNLEELPSEAPADFVYLSDISSASVGGSYTTVNKDLDYDGRTIDINERSYFKGLGVHADNEIVYDLDGLYSSFIVDVGLDESVTSNGDVIFRVYGDNDQLLRETSTLTHTSPIETMNIDVTDMNQLKLVVDDAGSSYNDRANWADARLIYNPEVDLQSALVLARKIRFIDMPGVAQTQLTLPEVPEGYTIGVKTSSDTSIVGLDGSITPPATEATVTLVLEVTRLSNGEVAETKPLDVLIPSDTQISLTYYQWDLATAGYGDVELNKSNGGNSITIGGNNYDKGIGTHADSEIVYQINGQYDWFQCDIGLDDETGVNGSVIFKVYGDDDATPLYESNVLYGTDSVESIKVNIKDNNRLKLVVTDGGDNKNHDHADWGNPMLLIDKEVTTVVYLSDLNWTSAQSDWGSVKKDTSVDGNPLTIDGNTYSKGLGTHASSEIIYNLDGAYTTFYSHIGVDDEVGTNSTMVFEVYADGEKIYESGVMTPSDSYKEINEDITGVDELKLVITDGGDGINSDHGDWADAKLY</sequence>
<dbReference type="InterPro" id="IPR008928">
    <property type="entry name" value="6-hairpin_glycosidase_sf"/>
</dbReference>
<accession>A0A8J8SDG5</accession>
<dbReference type="Pfam" id="PF08305">
    <property type="entry name" value="NPCBM"/>
    <property type="match status" value="4"/>
</dbReference>
<evidence type="ECO:0000256" key="1">
    <source>
        <dbReference type="SAM" id="SignalP"/>
    </source>
</evidence>
<dbReference type="KEGG" id="vgu:HYG85_17960"/>
<dbReference type="SMART" id="SM00776">
    <property type="entry name" value="NPCBM"/>
    <property type="match status" value="4"/>
</dbReference>
<feature type="domain" description="Glycosyl hydrolase family 98 putative carbohydrate-binding module" evidence="2">
    <location>
        <begin position="512"/>
        <end position="652"/>
    </location>
</feature>
<evidence type="ECO:0000313" key="4">
    <source>
        <dbReference type="Proteomes" id="UP000677305"/>
    </source>
</evidence>
<evidence type="ECO:0000259" key="2">
    <source>
        <dbReference type="SMART" id="SM00776"/>
    </source>
</evidence>
<evidence type="ECO:0000313" key="3">
    <source>
        <dbReference type="EMBL" id="QUH30699.1"/>
    </source>
</evidence>
<dbReference type="Gene3D" id="1.50.10.10">
    <property type="match status" value="1"/>
</dbReference>
<feature type="domain" description="Glycosyl hydrolase family 98 putative carbohydrate-binding module" evidence="2">
    <location>
        <begin position="662"/>
        <end position="801"/>
    </location>
</feature>
<keyword evidence="4" id="KW-1185">Reference proteome</keyword>
<feature type="domain" description="Glycosyl hydrolase family 98 putative carbohydrate-binding module" evidence="2">
    <location>
        <begin position="1038"/>
        <end position="1175"/>
    </location>
</feature>